<evidence type="ECO:0000313" key="2">
    <source>
        <dbReference type="EMBL" id="MSS00739.1"/>
    </source>
</evidence>
<dbReference type="InterPro" id="IPR026881">
    <property type="entry name" value="WYL_dom"/>
</dbReference>
<dbReference type="AlphaFoldDB" id="A0A7X2T2Q6"/>
<dbReference type="Pfam" id="PF13280">
    <property type="entry name" value="WYL"/>
    <property type="match status" value="1"/>
</dbReference>
<evidence type="ECO:0000313" key="3">
    <source>
        <dbReference type="Proteomes" id="UP000470082"/>
    </source>
</evidence>
<gene>
    <name evidence="2" type="ORF">FYJ50_01160</name>
</gene>
<proteinExistence type="predicted"/>
<dbReference type="Gene3D" id="1.10.10.10">
    <property type="entry name" value="Winged helix-like DNA-binding domain superfamily/Winged helix DNA-binding domain"/>
    <property type="match status" value="1"/>
</dbReference>
<dbReference type="InterPro" id="IPR036390">
    <property type="entry name" value="WH_DNA-bd_sf"/>
</dbReference>
<dbReference type="EMBL" id="VUMM01000001">
    <property type="protein sequence ID" value="MSS00739.1"/>
    <property type="molecule type" value="Genomic_DNA"/>
</dbReference>
<keyword evidence="3" id="KW-1185">Reference proteome</keyword>
<dbReference type="PROSITE" id="PS52050">
    <property type="entry name" value="WYL"/>
    <property type="match status" value="1"/>
</dbReference>
<reference evidence="2 3" key="1">
    <citation type="submission" date="2019-08" db="EMBL/GenBank/DDBJ databases">
        <title>In-depth cultivation of the pig gut microbiome towards novel bacterial diversity and tailored functional studies.</title>
        <authorList>
            <person name="Wylensek D."/>
            <person name="Hitch T.C.A."/>
            <person name="Clavel T."/>
        </authorList>
    </citation>
    <scope>NUCLEOTIDE SEQUENCE [LARGE SCALE GENOMIC DNA]</scope>
    <source>
        <strain evidence="2 3">LKV-178-WT-2G</strain>
    </source>
</reference>
<protein>
    <submittedName>
        <fullName evidence="2">WYL domain-containing transcriptional regulator</fullName>
    </submittedName>
</protein>
<organism evidence="2 3">
    <name type="scientific">Floccifex porci</name>
    <dbReference type="NCBI Taxonomy" id="2606629"/>
    <lineage>
        <taxon>Bacteria</taxon>
        <taxon>Bacillati</taxon>
        <taxon>Bacillota</taxon>
        <taxon>Erysipelotrichia</taxon>
        <taxon>Erysipelotrichales</taxon>
        <taxon>Erysipelotrichaceae</taxon>
        <taxon>Floccifex</taxon>
    </lineage>
</organism>
<dbReference type="Proteomes" id="UP000470082">
    <property type="component" value="Unassembled WGS sequence"/>
</dbReference>
<dbReference type="PANTHER" id="PTHR34580:SF1">
    <property type="entry name" value="PROTEIN PAFC"/>
    <property type="match status" value="1"/>
</dbReference>
<dbReference type="InterPro" id="IPR036388">
    <property type="entry name" value="WH-like_DNA-bd_sf"/>
</dbReference>
<name>A0A7X2T2Q6_9FIRM</name>
<accession>A0A7X2T2Q6</accession>
<dbReference type="RefSeq" id="WP_154459206.1">
    <property type="nucleotide sequence ID" value="NZ_JAQYTQ010000048.1"/>
</dbReference>
<dbReference type="SUPFAM" id="SSF46785">
    <property type="entry name" value="Winged helix' DNA-binding domain"/>
    <property type="match status" value="1"/>
</dbReference>
<dbReference type="PANTHER" id="PTHR34580">
    <property type="match status" value="1"/>
</dbReference>
<dbReference type="InterPro" id="IPR051534">
    <property type="entry name" value="CBASS_pafABC_assoc_protein"/>
</dbReference>
<evidence type="ECO:0000259" key="1">
    <source>
        <dbReference type="Pfam" id="PF13280"/>
    </source>
</evidence>
<sequence>MNRTSLCIKMLLLLKSRGKMNTSELAQQLETNPRNIREFRKELEVAGYNIKEIKGRYGGYVLDEDDLFPVIRLTNEEVQALDESRYLVSSHKEYSRLKEYNNAIDKIMQMYHNESRSPNYFMDTPGNVLSSKMLTFLDTMNQGLKDKHCINLTYQTSKEDKPCTFLFDPYEVLHYHKAYYVIGFSHRRKDIRIFRFSDQRMYDCQYTSIKFLKDSNYKLEYYIGKHSIIKGNFIQIKMKADLHTRRMVKEMYWGYDFKEEKFEKYSIFSFFVEDVLDFYRKIYSFHEGIEILEPLDVRKNYIQSLKNTLGIYEK</sequence>
<feature type="domain" description="WYL" evidence="1">
    <location>
        <begin position="136"/>
        <end position="197"/>
    </location>
</feature>
<comment type="caution">
    <text evidence="2">The sequence shown here is derived from an EMBL/GenBank/DDBJ whole genome shotgun (WGS) entry which is preliminary data.</text>
</comment>